<evidence type="ECO:0000256" key="2">
    <source>
        <dbReference type="ARBA" id="ARBA00022801"/>
    </source>
</evidence>
<evidence type="ECO:0000256" key="3">
    <source>
        <dbReference type="RuleBase" id="RU361235"/>
    </source>
</evidence>
<name>A0A857LK86_9ACTN</name>
<dbReference type="InterPro" id="IPR019826">
    <property type="entry name" value="Carboxylesterase_B_AS"/>
</dbReference>
<accession>A0A857LK86</accession>
<sequence length="513" mass="55313">MGGMNDRLLVNTVHGPYRGYQRSGADVWKGIRFARAQRWRRATPPEPHTEVIDAVAHGPVSPQQVIPGFDLGKDTKFSEDCLFLSVWRPTVVTPGVSLPVMVWVHGGAYVLGSGSQSLYDATRLAVDGQVVVVSINYRLGALGFADLTAFNEPGQELFESNAAMSDVLAALTWVRDNIAGFGGDPANVTVFGESAGAGIVTTLLTMPVAKGLFHRAIAESSPATSVYGSHRAAKVAGALLSALDIGVRDVGQLLDIGVDRLVQATMALYGQVPVESPGILAFAPVVDGDLVPRHPMDVFRSGESISVPLLIGTNKDEASLFALMRPPLMPVKLDGIKQMFDAILAEDPAAAVPTRESLAAAYAGSGTKVAGLGIARDIAFRMPTVWLAEVHSRHAPVYLYRFDWATRVMKALRMGATHATELPYVWGNPLLRGRVGQAFRLDGRKTGDDVSHRMRRRWTAFAHLGSPSGVDPHWPAYDEHVRSTLVIDATDSVVDDLDATIRQAWGAETLHFR</sequence>
<dbReference type="PRINTS" id="PR00878">
    <property type="entry name" value="CHOLNESTRASE"/>
</dbReference>
<dbReference type="PROSITE" id="PS00941">
    <property type="entry name" value="CARBOXYLESTERASE_B_2"/>
    <property type="match status" value="1"/>
</dbReference>
<evidence type="ECO:0000256" key="1">
    <source>
        <dbReference type="ARBA" id="ARBA00005964"/>
    </source>
</evidence>
<feature type="domain" description="Carboxylesterase type B" evidence="4">
    <location>
        <begin position="10"/>
        <end position="493"/>
    </location>
</feature>
<gene>
    <name evidence="5" type="ORF">GII30_04675</name>
</gene>
<proteinExistence type="inferred from homology"/>
<dbReference type="InterPro" id="IPR050309">
    <property type="entry name" value="Type-B_Carboxylest/Lipase"/>
</dbReference>
<protein>
    <recommendedName>
        <fullName evidence="3">Carboxylic ester hydrolase</fullName>
        <ecNumber evidence="3">3.1.1.-</ecNumber>
    </recommendedName>
</protein>
<keyword evidence="2 3" id="KW-0378">Hydrolase</keyword>
<dbReference type="InterPro" id="IPR019819">
    <property type="entry name" value="Carboxylesterase_B_CS"/>
</dbReference>
<comment type="similarity">
    <text evidence="1 3">Belongs to the type-B carboxylesterase/lipase family.</text>
</comment>
<dbReference type="SUPFAM" id="SSF53474">
    <property type="entry name" value="alpha/beta-Hydrolases"/>
    <property type="match status" value="1"/>
</dbReference>
<dbReference type="AlphaFoldDB" id="A0A857LK86"/>
<dbReference type="PROSITE" id="PS00122">
    <property type="entry name" value="CARBOXYLESTERASE_B_1"/>
    <property type="match status" value="1"/>
</dbReference>
<organism evidence="5">
    <name type="scientific">Gordonia amarae</name>
    <dbReference type="NCBI Taxonomy" id="36821"/>
    <lineage>
        <taxon>Bacteria</taxon>
        <taxon>Bacillati</taxon>
        <taxon>Actinomycetota</taxon>
        <taxon>Actinomycetes</taxon>
        <taxon>Mycobacteriales</taxon>
        <taxon>Gordoniaceae</taxon>
        <taxon>Gordonia</taxon>
    </lineage>
</organism>
<evidence type="ECO:0000259" key="4">
    <source>
        <dbReference type="Pfam" id="PF00135"/>
    </source>
</evidence>
<dbReference type="Gene3D" id="3.40.50.1820">
    <property type="entry name" value="alpha/beta hydrolase"/>
    <property type="match status" value="1"/>
</dbReference>
<dbReference type="InterPro" id="IPR002018">
    <property type="entry name" value="CarbesteraseB"/>
</dbReference>
<evidence type="ECO:0000313" key="5">
    <source>
        <dbReference type="EMBL" id="QHN38566.1"/>
    </source>
</evidence>
<dbReference type="Pfam" id="PF00135">
    <property type="entry name" value="COesterase"/>
    <property type="match status" value="1"/>
</dbReference>
<dbReference type="EMBL" id="CP045810">
    <property type="protein sequence ID" value="QHN38566.1"/>
    <property type="molecule type" value="Genomic_DNA"/>
</dbReference>
<dbReference type="PANTHER" id="PTHR11559">
    <property type="entry name" value="CARBOXYLESTERASE"/>
    <property type="match status" value="1"/>
</dbReference>
<dbReference type="GO" id="GO:0004104">
    <property type="term" value="F:cholinesterase activity"/>
    <property type="evidence" value="ECO:0007669"/>
    <property type="project" value="InterPro"/>
</dbReference>
<dbReference type="InterPro" id="IPR000997">
    <property type="entry name" value="Cholinesterase"/>
</dbReference>
<reference evidence="5" key="1">
    <citation type="journal article" date="2021" name="Nat. Microbiol.">
        <title>Cocultivation of an ultrasmall environmental parasitic bacterium with lytic ability against bacteria associated with wastewater foams.</title>
        <authorList>
            <person name="Batinovic S."/>
            <person name="Rose J.J.A."/>
            <person name="Ratcliffe J."/>
            <person name="Seviour R.J."/>
            <person name="Petrovski S."/>
        </authorList>
    </citation>
    <scope>NUCLEOTIDE SEQUENCE</scope>
    <source>
        <strain evidence="5">CON44</strain>
    </source>
</reference>
<dbReference type="InterPro" id="IPR029058">
    <property type="entry name" value="AB_hydrolase_fold"/>
</dbReference>
<dbReference type="EC" id="3.1.1.-" evidence="3"/>